<dbReference type="InterPro" id="IPR002563">
    <property type="entry name" value="Flavin_Rdtase-like_dom"/>
</dbReference>
<evidence type="ECO:0000256" key="1">
    <source>
        <dbReference type="ARBA" id="ARBA00008898"/>
    </source>
</evidence>
<keyword evidence="5" id="KW-1185">Reference proteome</keyword>
<comment type="similarity">
    <text evidence="1">Belongs to the non-flavoprotein flavin reductase family.</text>
</comment>
<feature type="domain" description="Flavin reductase like" evidence="3">
    <location>
        <begin position="17"/>
        <end position="162"/>
    </location>
</feature>
<accession>A0A1H3KVJ4</accession>
<name>A0A1H3KVJ4_9MICO</name>
<dbReference type="PANTHER" id="PTHR30466:SF11">
    <property type="entry name" value="FLAVIN-DEPENDENT MONOOXYGENASE, REDUCTASE SUBUNIT HSAB"/>
    <property type="match status" value="1"/>
</dbReference>
<dbReference type="OrthoDB" id="9792858at2"/>
<keyword evidence="2" id="KW-0560">Oxidoreductase</keyword>
<dbReference type="InterPro" id="IPR050268">
    <property type="entry name" value="NADH-dep_flavin_reductase"/>
</dbReference>
<protein>
    <submittedName>
        <fullName evidence="4">NADH-FMN oxidoreductase RutF, flavin reductase (DIM6/NTAB) family</fullName>
    </submittedName>
</protein>
<dbReference type="PANTHER" id="PTHR30466">
    <property type="entry name" value="FLAVIN REDUCTASE"/>
    <property type="match status" value="1"/>
</dbReference>
<dbReference type="InterPro" id="IPR012349">
    <property type="entry name" value="Split_barrel_FMN-bd"/>
</dbReference>
<dbReference type="SUPFAM" id="SSF50475">
    <property type="entry name" value="FMN-binding split barrel"/>
    <property type="match status" value="1"/>
</dbReference>
<sequence>MGLQKRLPEPALLRQTFSLFPSGVACIGAVVDGANEAIVASSFTVGVSLDPPLVSFAVQNTSTTWPIIRRAPLVGVSVMGSGHSEVCRQIASKDKSRRFEGMDIELSSTGSLFVPDSPVWLECSVFSEVPAGDHHVVLLEVTALGFNPDLNPLVFHRSSFSRVHGDD</sequence>
<dbReference type="PROSITE" id="PS51257">
    <property type="entry name" value="PROKAR_LIPOPROTEIN"/>
    <property type="match status" value="1"/>
</dbReference>
<dbReference type="GO" id="GO:0010181">
    <property type="term" value="F:FMN binding"/>
    <property type="evidence" value="ECO:0007669"/>
    <property type="project" value="InterPro"/>
</dbReference>
<evidence type="ECO:0000259" key="3">
    <source>
        <dbReference type="SMART" id="SM00903"/>
    </source>
</evidence>
<dbReference type="AlphaFoldDB" id="A0A1H3KVJ4"/>
<dbReference type="STRING" id="381665.SAMN05216554_0716"/>
<evidence type="ECO:0000313" key="4">
    <source>
        <dbReference type="EMBL" id="SDY56203.1"/>
    </source>
</evidence>
<gene>
    <name evidence="4" type="ORF">SAMN05216554_0716</name>
</gene>
<dbReference type="GO" id="GO:0042602">
    <property type="term" value="F:riboflavin reductase (NADPH) activity"/>
    <property type="evidence" value="ECO:0007669"/>
    <property type="project" value="TreeGrafter"/>
</dbReference>
<dbReference type="Proteomes" id="UP000198891">
    <property type="component" value="Unassembled WGS sequence"/>
</dbReference>
<evidence type="ECO:0000313" key="5">
    <source>
        <dbReference type="Proteomes" id="UP000198891"/>
    </source>
</evidence>
<reference evidence="4 5" key="1">
    <citation type="submission" date="2016-10" db="EMBL/GenBank/DDBJ databases">
        <authorList>
            <person name="de Groot N.N."/>
        </authorList>
    </citation>
    <scope>NUCLEOTIDE SEQUENCE [LARGE SCALE GENOMIC DNA]</scope>
    <source>
        <strain evidence="4 5">CGMCC 4.3491</strain>
    </source>
</reference>
<evidence type="ECO:0000256" key="2">
    <source>
        <dbReference type="ARBA" id="ARBA00023002"/>
    </source>
</evidence>
<proteinExistence type="inferred from homology"/>
<dbReference type="Pfam" id="PF01613">
    <property type="entry name" value="Flavin_Reduct"/>
    <property type="match status" value="1"/>
</dbReference>
<dbReference type="Gene3D" id="2.30.110.10">
    <property type="entry name" value="Electron Transport, Fmn-binding Protein, Chain A"/>
    <property type="match status" value="1"/>
</dbReference>
<organism evidence="4 5">
    <name type="scientific">Herbiconiux ginsengi</name>
    <dbReference type="NCBI Taxonomy" id="381665"/>
    <lineage>
        <taxon>Bacteria</taxon>
        <taxon>Bacillati</taxon>
        <taxon>Actinomycetota</taxon>
        <taxon>Actinomycetes</taxon>
        <taxon>Micrococcales</taxon>
        <taxon>Microbacteriaceae</taxon>
        <taxon>Herbiconiux</taxon>
    </lineage>
</organism>
<dbReference type="EMBL" id="FNPZ01000001">
    <property type="protein sequence ID" value="SDY56203.1"/>
    <property type="molecule type" value="Genomic_DNA"/>
</dbReference>
<dbReference type="RefSeq" id="WP_092548835.1">
    <property type="nucleotide sequence ID" value="NZ_FNPZ01000001.1"/>
</dbReference>
<dbReference type="SMART" id="SM00903">
    <property type="entry name" value="Flavin_Reduct"/>
    <property type="match status" value="1"/>
</dbReference>